<dbReference type="Gene3D" id="3.30.2260.10">
    <property type="entry name" value="Enhancer of rudimentary"/>
    <property type="match status" value="1"/>
</dbReference>
<feature type="region of interest" description="Disordered" evidence="12">
    <location>
        <begin position="155"/>
        <end position="206"/>
    </location>
</feature>
<sequence length="439" mass="47462">MATEKSVVGVIRAARPTFRNNQDKIAFVVHASFHAAGYLLTATGIPALSESALSSTSSDEVGIDNWNEVDGEYGFVYVNPENLGKRVLVKCLAMNDQLVVSALLVDAGSNSGADPVHMEISVNDYVGENGASNYSEQFKKLDKLISSINTEVLSKLGGSSHSGSSSESRSQASDTSRHAGNEPRNPSPNPSPHPSGVIVPPVPPFGMDDLVPGAGAGMYPRRGGFGGDGGMLLGPNDPRWFGGDNEGLGFPGAQPGVPPGARFDPYGPPGIPEIQRGLEGEGALIQTLSSLATALITSDIARRFCTRISNDEPVFQKLLNKVVYDTRSRFDCTYQNLEANRHTIILMQASPNRATRTFMDFGSISQAMEGICGLYERKLKEINPALRNLSYDIADLYNFIDGLADLSALVYDHTIQAYLPYDRQWVKQKIFQHLKKLAH</sequence>
<dbReference type="GO" id="GO:0005783">
    <property type="term" value="C:endoplasmic reticulum"/>
    <property type="evidence" value="ECO:0007669"/>
    <property type="project" value="UniProtKB-SubCell"/>
</dbReference>
<evidence type="ECO:0000256" key="8">
    <source>
        <dbReference type="ARBA" id="ARBA00022824"/>
    </source>
</evidence>
<accession>A0AAV2EI36</accession>
<dbReference type="PANTHER" id="PTHR13266">
    <property type="entry name" value="PROTEASOME INHIBITOR"/>
    <property type="match status" value="1"/>
</dbReference>
<dbReference type="PANTHER" id="PTHR13266:SF1">
    <property type="entry name" value="PROTEASOME INHIBITOR PI31 SUBUNIT"/>
    <property type="match status" value="1"/>
</dbReference>
<evidence type="ECO:0000313" key="15">
    <source>
        <dbReference type="EMBL" id="CAL1385195.1"/>
    </source>
</evidence>
<dbReference type="InterPro" id="IPR045128">
    <property type="entry name" value="PI31-like"/>
</dbReference>
<dbReference type="Proteomes" id="UP001497516">
    <property type="component" value="Chromosome 4"/>
</dbReference>
<dbReference type="PROSITE" id="PS01290">
    <property type="entry name" value="ER"/>
    <property type="match status" value="1"/>
</dbReference>
<reference evidence="15 16" key="1">
    <citation type="submission" date="2024-04" db="EMBL/GenBank/DDBJ databases">
        <authorList>
            <person name="Fracassetti M."/>
        </authorList>
    </citation>
    <scope>NUCLEOTIDE SEQUENCE [LARGE SCALE GENOMIC DNA]</scope>
</reference>
<dbReference type="InterPro" id="IPR013886">
    <property type="entry name" value="PI31_Prot_C"/>
</dbReference>
<dbReference type="InterPro" id="IPR035912">
    <property type="entry name" value="EHR_sf"/>
</dbReference>
<keyword evidence="16" id="KW-1185">Reference proteome</keyword>
<dbReference type="Pfam" id="PF11566">
    <property type="entry name" value="PI31_Prot_N"/>
    <property type="match status" value="1"/>
</dbReference>
<dbReference type="GO" id="GO:0043161">
    <property type="term" value="P:proteasome-mediated ubiquitin-dependent protein catabolic process"/>
    <property type="evidence" value="ECO:0007669"/>
    <property type="project" value="InterPro"/>
</dbReference>
<evidence type="ECO:0000256" key="11">
    <source>
        <dbReference type="ARBA" id="ARBA00024805"/>
    </source>
</evidence>
<keyword evidence="10" id="KW-0007">Acetylation</keyword>
<evidence type="ECO:0000256" key="7">
    <source>
        <dbReference type="ARBA" id="ARBA00022553"/>
    </source>
</evidence>
<evidence type="ECO:0000256" key="4">
    <source>
        <dbReference type="ARBA" id="ARBA00007491"/>
    </source>
</evidence>
<dbReference type="Gene3D" id="3.40.1000.30">
    <property type="match status" value="1"/>
</dbReference>
<dbReference type="EMBL" id="OZ034817">
    <property type="protein sequence ID" value="CAL1385195.1"/>
    <property type="molecule type" value="Genomic_DNA"/>
</dbReference>
<dbReference type="GO" id="GO:0004866">
    <property type="term" value="F:endopeptidase inhibitor activity"/>
    <property type="evidence" value="ECO:0007669"/>
    <property type="project" value="InterPro"/>
</dbReference>
<evidence type="ECO:0008006" key="17">
    <source>
        <dbReference type="Google" id="ProtNLM"/>
    </source>
</evidence>
<dbReference type="InterPro" id="IPR021625">
    <property type="entry name" value="PI31_Prot_N"/>
</dbReference>
<evidence type="ECO:0000256" key="10">
    <source>
        <dbReference type="ARBA" id="ARBA00022990"/>
    </source>
</evidence>
<keyword evidence="8" id="KW-0256">Endoplasmic reticulum</keyword>
<feature type="compositionally biased region" description="Low complexity" evidence="12">
    <location>
        <begin position="155"/>
        <end position="174"/>
    </location>
</feature>
<dbReference type="InterPro" id="IPR000781">
    <property type="entry name" value="ERH"/>
</dbReference>
<dbReference type="Pfam" id="PF01133">
    <property type="entry name" value="ER"/>
    <property type="match status" value="1"/>
</dbReference>
<evidence type="ECO:0000256" key="1">
    <source>
        <dbReference type="ARBA" id="ARBA00004240"/>
    </source>
</evidence>
<evidence type="ECO:0000256" key="5">
    <source>
        <dbReference type="ARBA" id="ARBA00022481"/>
    </source>
</evidence>
<keyword evidence="6" id="KW-0963">Cytoplasm</keyword>
<evidence type="ECO:0000256" key="12">
    <source>
        <dbReference type="SAM" id="MobiDB-lite"/>
    </source>
</evidence>
<evidence type="ECO:0000256" key="3">
    <source>
        <dbReference type="ARBA" id="ARBA00006405"/>
    </source>
</evidence>
<gene>
    <name evidence="15" type="ORF">LTRI10_LOCUS26351</name>
</gene>
<evidence type="ECO:0000313" key="16">
    <source>
        <dbReference type="Proteomes" id="UP001497516"/>
    </source>
</evidence>
<name>A0AAV2EI36_9ROSI</name>
<evidence type="ECO:0000256" key="9">
    <source>
        <dbReference type="ARBA" id="ARBA00022942"/>
    </source>
</evidence>
<keyword evidence="5" id="KW-0488">Methylation</keyword>
<evidence type="ECO:0000259" key="14">
    <source>
        <dbReference type="Pfam" id="PF11566"/>
    </source>
</evidence>
<evidence type="ECO:0000259" key="13">
    <source>
        <dbReference type="Pfam" id="PF08577"/>
    </source>
</evidence>
<organism evidence="15 16">
    <name type="scientific">Linum trigynum</name>
    <dbReference type="NCBI Taxonomy" id="586398"/>
    <lineage>
        <taxon>Eukaryota</taxon>
        <taxon>Viridiplantae</taxon>
        <taxon>Streptophyta</taxon>
        <taxon>Embryophyta</taxon>
        <taxon>Tracheophyta</taxon>
        <taxon>Spermatophyta</taxon>
        <taxon>Magnoliopsida</taxon>
        <taxon>eudicotyledons</taxon>
        <taxon>Gunneridae</taxon>
        <taxon>Pentapetalae</taxon>
        <taxon>rosids</taxon>
        <taxon>fabids</taxon>
        <taxon>Malpighiales</taxon>
        <taxon>Linaceae</taxon>
        <taxon>Linum</taxon>
    </lineage>
</organism>
<comment type="similarity">
    <text evidence="4">Belongs to the E(R) family.</text>
</comment>
<evidence type="ECO:0000256" key="6">
    <source>
        <dbReference type="ARBA" id="ARBA00022490"/>
    </source>
</evidence>
<feature type="domain" description="PI31 proteasome regulator C-terminal" evidence="13">
    <location>
        <begin position="206"/>
        <end position="268"/>
    </location>
</feature>
<dbReference type="GO" id="GO:0000502">
    <property type="term" value="C:proteasome complex"/>
    <property type="evidence" value="ECO:0007669"/>
    <property type="project" value="UniProtKB-KW"/>
</dbReference>
<feature type="domain" description="PI31 proteasome regulator N-terminal" evidence="14">
    <location>
        <begin position="15"/>
        <end position="158"/>
    </location>
</feature>
<comment type="similarity">
    <text evidence="3">Belongs to the proteasome inhibitor PI31 family.</text>
</comment>
<dbReference type="SUPFAM" id="SSF143875">
    <property type="entry name" value="ERH-like"/>
    <property type="match status" value="1"/>
</dbReference>
<keyword evidence="9" id="KW-0647">Proteasome</keyword>
<evidence type="ECO:0000256" key="2">
    <source>
        <dbReference type="ARBA" id="ARBA00004496"/>
    </source>
</evidence>
<comment type="function">
    <text evidence="11">Plays an important role in control of proteasome function. Inhibits the hydrolysis of protein and peptide substrates by the 20S proteasome. Also inhibits the activation of the proteasome by the proteasome regulatory proteins PA700 and PA28.</text>
</comment>
<protein>
    <recommendedName>
        <fullName evidence="17">Proteasome inhibitor</fullName>
    </recommendedName>
</protein>
<proteinExistence type="inferred from homology"/>
<keyword evidence="7" id="KW-0597">Phosphoprotein</keyword>
<dbReference type="Pfam" id="PF08577">
    <property type="entry name" value="PI31_Prot_C"/>
    <property type="match status" value="1"/>
</dbReference>
<dbReference type="GO" id="GO:0070628">
    <property type="term" value="F:proteasome binding"/>
    <property type="evidence" value="ECO:0007669"/>
    <property type="project" value="InterPro"/>
</dbReference>
<comment type="subcellular location">
    <subcellularLocation>
        <location evidence="2">Cytoplasm</location>
    </subcellularLocation>
    <subcellularLocation>
        <location evidence="1">Endoplasmic reticulum</location>
    </subcellularLocation>
</comment>
<dbReference type="AlphaFoldDB" id="A0AAV2EI36"/>